<comment type="caution">
    <text evidence="7">The sequence shown here is derived from an EMBL/GenBank/DDBJ whole genome shotgun (WGS) entry which is preliminary data.</text>
</comment>
<evidence type="ECO:0000256" key="5">
    <source>
        <dbReference type="RuleBase" id="RU003690"/>
    </source>
</evidence>
<reference evidence="7" key="1">
    <citation type="journal article" date="2020" name="mSystems">
        <title>Genome- and Community-Level Interaction Insights into Carbon Utilization and Element Cycling Functions of Hydrothermarchaeota in Hydrothermal Sediment.</title>
        <authorList>
            <person name="Zhou Z."/>
            <person name="Liu Y."/>
            <person name="Xu W."/>
            <person name="Pan J."/>
            <person name="Luo Z.H."/>
            <person name="Li M."/>
        </authorList>
    </citation>
    <scope>NUCLEOTIDE SEQUENCE [LARGE SCALE GENOMIC DNA]</scope>
    <source>
        <strain evidence="7">SpSt-688</strain>
    </source>
</reference>
<keyword evidence="2 6" id="KW-0378">Hydrolase</keyword>
<gene>
    <name evidence="7" type="ORF">ENU64_06885</name>
</gene>
<feature type="active site" description="Nucleophile" evidence="4">
    <location>
        <position position="415"/>
    </location>
</feature>
<proteinExistence type="inferred from homology"/>
<protein>
    <submittedName>
        <fullName evidence="7">Glycoside hydrolase family 1 protein</fullName>
    </submittedName>
</protein>
<organism evidence="7">
    <name type="scientific">Ignisphaera aggregans</name>
    <dbReference type="NCBI Taxonomy" id="334771"/>
    <lineage>
        <taxon>Archaea</taxon>
        <taxon>Thermoproteota</taxon>
        <taxon>Thermoprotei</taxon>
        <taxon>Desulfurococcales</taxon>
        <taxon>Desulfurococcaceae</taxon>
        <taxon>Ignisphaera</taxon>
    </lineage>
</organism>
<dbReference type="PANTHER" id="PTHR10353">
    <property type="entry name" value="GLYCOSYL HYDROLASE"/>
    <property type="match status" value="1"/>
</dbReference>
<comment type="similarity">
    <text evidence="1 5">Belongs to the glycosyl hydrolase 1 family.</text>
</comment>
<dbReference type="GO" id="GO:0005975">
    <property type="term" value="P:carbohydrate metabolic process"/>
    <property type="evidence" value="ECO:0007669"/>
    <property type="project" value="InterPro"/>
</dbReference>
<dbReference type="GO" id="GO:0008422">
    <property type="term" value="F:beta-glucosidase activity"/>
    <property type="evidence" value="ECO:0007669"/>
    <property type="project" value="TreeGrafter"/>
</dbReference>
<dbReference type="InterPro" id="IPR033132">
    <property type="entry name" value="GH_1_N_CS"/>
</dbReference>
<evidence type="ECO:0000313" key="7">
    <source>
        <dbReference type="EMBL" id="HGT99136.1"/>
    </source>
</evidence>
<dbReference type="Pfam" id="PF00232">
    <property type="entry name" value="Glyco_hydro_1"/>
    <property type="match status" value="2"/>
</dbReference>
<dbReference type="InterPro" id="IPR018120">
    <property type="entry name" value="Glyco_hydro_1_AS"/>
</dbReference>
<keyword evidence="3 6" id="KW-0326">Glycosidase</keyword>
<dbReference type="PANTHER" id="PTHR10353:SF209">
    <property type="entry name" value="GALACTOLIPID GALACTOSYLTRANSFERASE SFR2, CHLOROPLASTIC"/>
    <property type="match status" value="1"/>
</dbReference>
<dbReference type="AlphaFoldDB" id="A0A7J3N089"/>
<accession>A0A7J3N089</accession>
<dbReference type="PRINTS" id="PR00131">
    <property type="entry name" value="GLHYDRLASE1"/>
</dbReference>
<dbReference type="PROSITE" id="PS00572">
    <property type="entry name" value="GLYCOSYL_HYDROL_F1_1"/>
    <property type="match status" value="1"/>
</dbReference>
<dbReference type="InterPro" id="IPR053427">
    <property type="entry name" value="Beta-galactosidase"/>
</dbReference>
<dbReference type="SUPFAM" id="SSF51445">
    <property type="entry name" value="(Trans)glycosidases"/>
    <property type="match status" value="1"/>
</dbReference>
<sequence>MSVLEFPERFRWGVSESGFQFEMGDEYRRYLDVNTDWWHWVRDPVNISMKLVSGDLPEDGVNYLELYKVDHEIAEHMRLNLYRLGIEWSRVFPFSTKFVEVDVEFDGYGIVRDVKVTDEVLNQLDELADHNAIDIYRNIILDLRSRGFKVILNLSHFTFPYWIHNPIRARASCLNKGPRGVVEDSFPIEFAKFAAYVAWKFGDIVDMWVTFNEPMVPVELGYMGTYSGFPPGVNRPDIVPKALLNIAVAHALAYRVIKRFDTVKADEDSSSSAEVGIVHNIIPSHTVGDEESSRASEHYSYFHNHLLLEAIVHGRFDEVLDGKTILNPKVLGHSLDWLGINYYTRIVVRRRPGRFEGYPILDFEAVSGYGYACIPYGLSKAGRKCDGMGWEMYPEGLLEALDVGRRCSSVIYVTENGVSDSKDILRPSYLVNHLYVILLAVERGIDVKGYLHWALTDNYEWTHGFKQKFGLYEVDLITKERRARHSANIYKQIVTSNSIPRDYLRHLINMGDRR</sequence>
<dbReference type="InterPro" id="IPR017853">
    <property type="entry name" value="GH"/>
</dbReference>
<evidence type="ECO:0000256" key="1">
    <source>
        <dbReference type="ARBA" id="ARBA00010838"/>
    </source>
</evidence>
<dbReference type="PROSITE" id="PS00653">
    <property type="entry name" value="GLYCOSYL_HYDROL_F1_2"/>
    <property type="match status" value="1"/>
</dbReference>
<name>A0A7J3N089_9CREN</name>
<evidence type="ECO:0000256" key="3">
    <source>
        <dbReference type="ARBA" id="ARBA00023295"/>
    </source>
</evidence>
<dbReference type="NCBIfam" id="NF041004">
    <property type="entry name" value="Beta_gal_BgaS"/>
    <property type="match status" value="1"/>
</dbReference>
<dbReference type="InterPro" id="IPR001360">
    <property type="entry name" value="Glyco_hydro_1"/>
</dbReference>
<evidence type="ECO:0000256" key="2">
    <source>
        <dbReference type="ARBA" id="ARBA00022801"/>
    </source>
</evidence>
<dbReference type="EMBL" id="DTDH01000189">
    <property type="protein sequence ID" value="HGT99136.1"/>
    <property type="molecule type" value="Genomic_DNA"/>
</dbReference>
<dbReference type="Gene3D" id="3.20.20.80">
    <property type="entry name" value="Glycosidases"/>
    <property type="match status" value="1"/>
</dbReference>
<evidence type="ECO:0000256" key="6">
    <source>
        <dbReference type="RuleBase" id="RU004468"/>
    </source>
</evidence>
<evidence type="ECO:0000256" key="4">
    <source>
        <dbReference type="PROSITE-ProRule" id="PRU10055"/>
    </source>
</evidence>